<keyword evidence="6 8" id="KW-0012">Acyltransferase</keyword>
<comment type="subcellular location">
    <subcellularLocation>
        <location evidence="1">Cell inner membrane</location>
    </subcellularLocation>
</comment>
<dbReference type="GO" id="GO:0005886">
    <property type="term" value="C:plasma membrane"/>
    <property type="evidence" value="ECO:0007669"/>
    <property type="project" value="UniProtKB-SubCell"/>
</dbReference>
<name>A0A2Z4JTN4_9BURK</name>
<dbReference type="PANTHER" id="PTHR30606">
    <property type="entry name" value="LIPID A BIOSYNTHESIS LAUROYL ACYLTRANSFERASE"/>
    <property type="match status" value="1"/>
</dbReference>
<dbReference type="PANTHER" id="PTHR30606:SF9">
    <property type="entry name" value="LIPID A BIOSYNTHESIS LAUROYLTRANSFERASE"/>
    <property type="match status" value="1"/>
</dbReference>
<dbReference type="Pfam" id="PF03279">
    <property type="entry name" value="Lip_A_acyltrans"/>
    <property type="match status" value="1"/>
</dbReference>
<evidence type="ECO:0000256" key="2">
    <source>
        <dbReference type="ARBA" id="ARBA00022475"/>
    </source>
</evidence>
<evidence type="ECO:0000313" key="8">
    <source>
        <dbReference type="EMBL" id="AWW50234.1"/>
    </source>
</evidence>
<evidence type="ECO:0000256" key="5">
    <source>
        <dbReference type="ARBA" id="ARBA00023136"/>
    </source>
</evidence>
<sequence length="290" mass="32350">MKILFLIYRIFGRLPVLIILYPVILWFFVVSKIARESSRDYLQRLYLYSGGTSPEPTSLNIFRHLYAFGECILDKLIIWSGRIDDLDYSLEGLEEFHSHAGAGLGAVVAVSHLGNLDFCRAIGQLYPDINLTVLVHTSHAVKFNHLLKSINPESALNIIQVSKFSMHDAMLLSEKIQKGGLIAIAGDRVPLLWGNTVPVNFLGSTADFPIGAYMLSKTLGCPLFSLTSIKVGGSYQLSCRKISEFGIGGESGSIEEAAQAFANRLEEGCLKSPFQWFNFYPFWQRCINDE</sequence>
<protein>
    <submittedName>
        <fullName evidence="8">Acyltransferase</fullName>
    </submittedName>
</protein>
<dbReference type="GO" id="GO:0009247">
    <property type="term" value="P:glycolipid biosynthetic process"/>
    <property type="evidence" value="ECO:0007669"/>
    <property type="project" value="UniProtKB-ARBA"/>
</dbReference>
<dbReference type="GO" id="GO:0016746">
    <property type="term" value="F:acyltransferase activity"/>
    <property type="evidence" value="ECO:0007669"/>
    <property type="project" value="UniProtKB-KW"/>
</dbReference>
<proteinExistence type="predicted"/>
<evidence type="ECO:0000256" key="4">
    <source>
        <dbReference type="ARBA" id="ARBA00022679"/>
    </source>
</evidence>
<evidence type="ECO:0000256" key="7">
    <source>
        <dbReference type="SAM" id="Phobius"/>
    </source>
</evidence>
<keyword evidence="7" id="KW-1133">Transmembrane helix</keyword>
<organism evidence="8 9">
    <name type="scientific">Polynucleobacter paneuropaeus</name>
    <dbReference type="NCBI Taxonomy" id="2527775"/>
    <lineage>
        <taxon>Bacteria</taxon>
        <taxon>Pseudomonadati</taxon>
        <taxon>Pseudomonadota</taxon>
        <taxon>Betaproteobacteria</taxon>
        <taxon>Burkholderiales</taxon>
        <taxon>Burkholderiaceae</taxon>
        <taxon>Polynucleobacter</taxon>
    </lineage>
</organism>
<reference evidence="9" key="1">
    <citation type="submission" date="2018-06" db="EMBL/GenBank/DDBJ databases">
        <title>Description of a new Polynucleobacter species.</title>
        <authorList>
            <person name="Hahn M.W."/>
        </authorList>
    </citation>
    <scope>NUCLEOTIDE SEQUENCE [LARGE SCALE GENOMIC DNA]</scope>
    <source>
        <strain evidence="9">MG-25-Pas1-D2</strain>
    </source>
</reference>
<keyword evidence="5 7" id="KW-0472">Membrane</keyword>
<evidence type="ECO:0000256" key="1">
    <source>
        <dbReference type="ARBA" id="ARBA00004533"/>
    </source>
</evidence>
<dbReference type="Proteomes" id="UP000248592">
    <property type="component" value="Chromosome"/>
</dbReference>
<feature type="transmembrane region" description="Helical" evidence="7">
    <location>
        <begin position="6"/>
        <end position="29"/>
    </location>
</feature>
<keyword evidence="2" id="KW-1003">Cell membrane</keyword>
<accession>A0A2Z4JTN4</accession>
<keyword evidence="7" id="KW-0812">Transmembrane</keyword>
<dbReference type="InterPro" id="IPR004960">
    <property type="entry name" value="LipA_acyltrans"/>
</dbReference>
<dbReference type="RefSeq" id="WP_112294925.1">
    <property type="nucleotide sequence ID" value="NZ_CBCSBS010000002.1"/>
</dbReference>
<gene>
    <name evidence="8" type="ORF">Pas1_07490</name>
</gene>
<dbReference type="CDD" id="cd07984">
    <property type="entry name" value="LPLAT_LABLAT-like"/>
    <property type="match status" value="1"/>
</dbReference>
<evidence type="ECO:0000256" key="3">
    <source>
        <dbReference type="ARBA" id="ARBA00022519"/>
    </source>
</evidence>
<dbReference type="AlphaFoldDB" id="A0A2Z4JTN4"/>
<dbReference type="EMBL" id="CP030085">
    <property type="protein sequence ID" value="AWW50234.1"/>
    <property type="molecule type" value="Genomic_DNA"/>
</dbReference>
<evidence type="ECO:0000256" key="6">
    <source>
        <dbReference type="ARBA" id="ARBA00023315"/>
    </source>
</evidence>
<evidence type="ECO:0000313" key="9">
    <source>
        <dbReference type="Proteomes" id="UP000248592"/>
    </source>
</evidence>
<keyword evidence="4 8" id="KW-0808">Transferase</keyword>
<keyword evidence="3" id="KW-0997">Cell inner membrane</keyword>